<dbReference type="AlphaFoldDB" id="A0ABD1V4X8"/>
<organism evidence="1 2">
    <name type="scientific">Abeliophyllum distichum</name>
    <dbReference type="NCBI Taxonomy" id="126358"/>
    <lineage>
        <taxon>Eukaryota</taxon>
        <taxon>Viridiplantae</taxon>
        <taxon>Streptophyta</taxon>
        <taxon>Embryophyta</taxon>
        <taxon>Tracheophyta</taxon>
        <taxon>Spermatophyta</taxon>
        <taxon>Magnoliopsida</taxon>
        <taxon>eudicotyledons</taxon>
        <taxon>Gunneridae</taxon>
        <taxon>Pentapetalae</taxon>
        <taxon>asterids</taxon>
        <taxon>lamiids</taxon>
        <taxon>Lamiales</taxon>
        <taxon>Oleaceae</taxon>
        <taxon>Forsythieae</taxon>
        <taxon>Abeliophyllum</taxon>
    </lineage>
</organism>
<protein>
    <submittedName>
        <fullName evidence="1">Uncharacterized protein</fullName>
    </submittedName>
</protein>
<evidence type="ECO:0000313" key="1">
    <source>
        <dbReference type="EMBL" id="KAL2532382.1"/>
    </source>
</evidence>
<sequence length="175" mass="19580">MDKDISRANADNKKELLACLNEDLANALKRHSLEFSASIRLTLRRIHQGVSLLLSKNMELSAKKMNFVRAIAEKESLNININSAKSKLNELSSKVMIEDSLLISLEFETKELQAKINDCKTRLAAKKCKTSIEIERTKALVARYSEVMADDPDAVMETSSSTLNGQNLETKCALY</sequence>
<proteinExistence type="predicted"/>
<comment type="caution">
    <text evidence="1">The sequence shown here is derived from an EMBL/GenBank/DDBJ whole genome shotgun (WGS) entry which is preliminary data.</text>
</comment>
<gene>
    <name evidence="1" type="ORF">Adt_05733</name>
</gene>
<keyword evidence="2" id="KW-1185">Reference proteome</keyword>
<evidence type="ECO:0000313" key="2">
    <source>
        <dbReference type="Proteomes" id="UP001604336"/>
    </source>
</evidence>
<accession>A0ABD1V4X8</accession>
<reference evidence="2" key="1">
    <citation type="submission" date="2024-07" db="EMBL/GenBank/DDBJ databases">
        <title>Two chromosome-level genome assemblies of Korean endemic species Abeliophyllum distichum and Forsythia ovata (Oleaceae).</title>
        <authorList>
            <person name="Jang H."/>
        </authorList>
    </citation>
    <scope>NUCLEOTIDE SEQUENCE [LARGE SCALE GENOMIC DNA]</scope>
</reference>
<dbReference type="EMBL" id="JBFOLK010000002">
    <property type="protein sequence ID" value="KAL2532382.1"/>
    <property type="molecule type" value="Genomic_DNA"/>
</dbReference>
<name>A0ABD1V4X8_9LAMI</name>
<dbReference type="Proteomes" id="UP001604336">
    <property type="component" value="Unassembled WGS sequence"/>
</dbReference>